<dbReference type="Gene3D" id="3.40.50.720">
    <property type="entry name" value="NAD(P)-binding Rossmann-like Domain"/>
    <property type="match status" value="1"/>
</dbReference>
<dbReference type="SUPFAM" id="SSF52413">
    <property type="entry name" value="UDP-glucose/GDP-mannose dehydrogenase C-terminal domain"/>
    <property type="match status" value="1"/>
</dbReference>
<organism evidence="1 2">
    <name type="scientific">Decorospora gaudefroyi</name>
    <dbReference type="NCBI Taxonomy" id="184978"/>
    <lineage>
        <taxon>Eukaryota</taxon>
        <taxon>Fungi</taxon>
        <taxon>Dikarya</taxon>
        <taxon>Ascomycota</taxon>
        <taxon>Pezizomycotina</taxon>
        <taxon>Dothideomycetes</taxon>
        <taxon>Pleosporomycetidae</taxon>
        <taxon>Pleosporales</taxon>
        <taxon>Pleosporineae</taxon>
        <taxon>Pleosporaceae</taxon>
        <taxon>Decorospora</taxon>
    </lineage>
</organism>
<proteinExistence type="predicted"/>
<dbReference type="EMBL" id="ML975272">
    <property type="protein sequence ID" value="KAF1836540.1"/>
    <property type="molecule type" value="Genomic_DNA"/>
</dbReference>
<name>A0A6A5KKA8_9PLEO</name>
<gene>
    <name evidence="1" type="ORF">BDW02DRAFT_474065</name>
</gene>
<evidence type="ECO:0000313" key="2">
    <source>
        <dbReference type="Proteomes" id="UP000800040"/>
    </source>
</evidence>
<evidence type="ECO:0000313" key="1">
    <source>
        <dbReference type="EMBL" id="KAF1836540.1"/>
    </source>
</evidence>
<dbReference type="InterPro" id="IPR036220">
    <property type="entry name" value="UDP-Glc/GDP-Man_DH_C_sf"/>
</dbReference>
<dbReference type="Proteomes" id="UP000800040">
    <property type="component" value="Unassembled WGS sequence"/>
</dbReference>
<reference evidence="1" key="1">
    <citation type="submission" date="2020-01" db="EMBL/GenBank/DDBJ databases">
        <authorList>
            <consortium name="DOE Joint Genome Institute"/>
            <person name="Haridas S."/>
            <person name="Albert R."/>
            <person name="Binder M."/>
            <person name="Bloem J."/>
            <person name="Labutti K."/>
            <person name="Salamov A."/>
            <person name="Andreopoulos B."/>
            <person name="Baker S.E."/>
            <person name="Barry K."/>
            <person name="Bills G."/>
            <person name="Bluhm B.H."/>
            <person name="Cannon C."/>
            <person name="Castanera R."/>
            <person name="Culley D.E."/>
            <person name="Daum C."/>
            <person name="Ezra D."/>
            <person name="Gonzalez J.B."/>
            <person name="Henrissat B."/>
            <person name="Kuo A."/>
            <person name="Liang C."/>
            <person name="Lipzen A."/>
            <person name="Lutzoni F."/>
            <person name="Magnuson J."/>
            <person name="Mondo S."/>
            <person name="Nolan M."/>
            <person name="Ohm R."/>
            <person name="Pangilinan J."/>
            <person name="Park H.-J."/>
            <person name="Ramirez L."/>
            <person name="Alfaro M."/>
            <person name="Sun H."/>
            <person name="Tritt A."/>
            <person name="Yoshinaga Y."/>
            <person name="Zwiers L.-H."/>
            <person name="Turgeon B.G."/>
            <person name="Goodwin S.B."/>
            <person name="Spatafora J.W."/>
            <person name="Crous P.W."/>
            <person name="Grigoriev I.V."/>
        </authorList>
    </citation>
    <scope>NUCLEOTIDE SEQUENCE</scope>
    <source>
        <strain evidence="1">P77</strain>
    </source>
</reference>
<dbReference type="AlphaFoldDB" id="A0A6A5KKA8"/>
<feature type="non-terminal residue" evidence="1">
    <location>
        <position position="96"/>
    </location>
</feature>
<dbReference type="OrthoDB" id="5059218at2759"/>
<sequence length="96" mass="10581">HSETKPRVLVVGVGFKPGESVLSHSPGLVFAKALQNLGYSQLAFYGPLVLQDQVPWMRKWGDASWNVEDITASFDAVAICVEQHGVDFTVVLRLKQ</sequence>
<keyword evidence="2" id="KW-1185">Reference proteome</keyword>
<accession>A0A6A5KKA8</accession>
<protein>
    <submittedName>
        <fullName evidence="1">Uncharacterized protein</fullName>
    </submittedName>
</protein>
<feature type="non-terminal residue" evidence="1">
    <location>
        <position position="1"/>
    </location>
</feature>